<feature type="compositionally biased region" description="Low complexity" evidence="1">
    <location>
        <begin position="165"/>
        <end position="179"/>
    </location>
</feature>
<feature type="signal peptide" evidence="2">
    <location>
        <begin position="1"/>
        <end position="21"/>
    </location>
</feature>
<evidence type="ECO:0000256" key="2">
    <source>
        <dbReference type="SAM" id="SignalP"/>
    </source>
</evidence>
<sequence length="283" mass="31229">MTNWMQILGVTLILFNIGVSSSPATVVDRAPRVDGGDFRRVPESMGRRKTRRMMMGLGSEIGWVTPEFEAGPGYSHVKRERSPEHGTAGSKPDSFRDSVIVLRNHKRSESQQASGPVAGSAASKSDSFRDSVIVLRNHKRSEGEEIISRNDALQPKIVVKKTRRSPASSSESNSSVRDSTIVLRQHKRSGPDTPKHSVSDSSIVLKKQQGQQPASTAASKTSVQDSSIVLRNHRRAEEQEVDQSRDANFQPKIVLMDHNQSKADSVSQRSLHDSSSEISRDQH</sequence>
<feature type="compositionally biased region" description="Basic and acidic residues" evidence="1">
    <location>
        <begin position="189"/>
        <end position="198"/>
    </location>
</feature>
<dbReference type="EnsemblFungi" id="PTTG_11645-t43_1">
    <property type="protein sequence ID" value="PTTG_11645-t43_1-p1"/>
    <property type="gene ID" value="PTTG_11645"/>
</dbReference>
<feature type="compositionally biased region" description="Basic and acidic residues" evidence="1">
    <location>
        <begin position="270"/>
        <end position="283"/>
    </location>
</feature>
<feature type="region of interest" description="Disordered" evidence="1">
    <location>
        <begin position="74"/>
        <end position="127"/>
    </location>
</feature>
<reference evidence="3" key="1">
    <citation type="submission" date="2009-11" db="EMBL/GenBank/DDBJ databases">
        <authorList>
            <consortium name="The Broad Institute Genome Sequencing Platform"/>
            <person name="Ward D."/>
            <person name="Feldgarden M."/>
            <person name="Earl A."/>
            <person name="Young S.K."/>
            <person name="Zeng Q."/>
            <person name="Koehrsen M."/>
            <person name="Alvarado L."/>
            <person name="Berlin A."/>
            <person name="Bochicchio J."/>
            <person name="Borenstein D."/>
            <person name="Chapman S.B."/>
            <person name="Chen Z."/>
            <person name="Engels R."/>
            <person name="Freedman E."/>
            <person name="Gellesch M."/>
            <person name="Goldberg J."/>
            <person name="Griggs A."/>
            <person name="Gujja S."/>
            <person name="Heilman E."/>
            <person name="Heiman D."/>
            <person name="Hepburn T."/>
            <person name="Howarth C."/>
            <person name="Jen D."/>
            <person name="Larson L."/>
            <person name="Lewis B."/>
            <person name="Mehta T."/>
            <person name="Park D."/>
            <person name="Pearson M."/>
            <person name="Roberts A."/>
            <person name="Saif S."/>
            <person name="Shea T."/>
            <person name="Shenoy N."/>
            <person name="Sisk P."/>
            <person name="Stolte C."/>
            <person name="Sykes S."/>
            <person name="Thomson T."/>
            <person name="Walk T."/>
            <person name="White J."/>
            <person name="Yandava C."/>
            <person name="Izard J."/>
            <person name="Baranova O.V."/>
            <person name="Blanton J.M."/>
            <person name="Tanner A.C."/>
            <person name="Dewhirst F.E."/>
            <person name="Haas B."/>
            <person name="Nusbaum C."/>
            <person name="Birren B."/>
        </authorList>
    </citation>
    <scope>NUCLEOTIDE SEQUENCE [LARGE SCALE GENOMIC DNA]</scope>
    <source>
        <strain evidence="3">1-1 BBBD Race 1</strain>
    </source>
</reference>
<evidence type="ECO:0000313" key="4">
    <source>
        <dbReference type="EnsemblFungi" id="PTTG_11645-t43_1-p1"/>
    </source>
</evidence>
<dbReference type="AlphaFoldDB" id="A0A180GEG4"/>
<keyword evidence="2" id="KW-0732">Signal</keyword>
<gene>
    <name evidence="3" type="ORF">PTTG_11645</name>
</gene>
<feature type="region of interest" description="Disordered" evidence="1">
    <location>
        <begin position="157"/>
        <end position="283"/>
    </location>
</feature>
<organism evidence="3">
    <name type="scientific">Puccinia triticina (isolate 1-1 / race 1 (BBBD))</name>
    <name type="common">Brown leaf rust fungus</name>
    <dbReference type="NCBI Taxonomy" id="630390"/>
    <lineage>
        <taxon>Eukaryota</taxon>
        <taxon>Fungi</taxon>
        <taxon>Dikarya</taxon>
        <taxon>Basidiomycota</taxon>
        <taxon>Pucciniomycotina</taxon>
        <taxon>Pucciniomycetes</taxon>
        <taxon>Pucciniales</taxon>
        <taxon>Pucciniaceae</taxon>
        <taxon>Puccinia</taxon>
    </lineage>
</organism>
<protein>
    <submittedName>
        <fullName evidence="3 4">Uncharacterized protein</fullName>
    </submittedName>
</protein>
<reference evidence="4 5" key="3">
    <citation type="journal article" date="2017" name="G3 (Bethesda)">
        <title>Comparative analysis highlights variable genome content of wheat rusts and divergence of the mating loci.</title>
        <authorList>
            <person name="Cuomo C.A."/>
            <person name="Bakkeren G."/>
            <person name="Khalil H.B."/>
            <person name="Panwar V."/>
            <person name="Joly D."/>
            <person name="Linning R."/>
            <person name="Sakthikumar S."/>
            <person name="Song X."/>
            <person name="Adiconis X."/>
            <person name="Fan L."/>
            <person name="Goldberg J.M."/>
            <person name="Levin J.Z."/>
            <person name="Young S."/>
            <person name="Zeng Q."/>
            <person name="Anikster Y."/>
            <person name="Bruce M."/>
            <person name="Wang M."/>
            <person name="Yin C."/>
            <person name="McCallum B."/>
            <person name="Szabo L.J."/>
            <person name="Hulbert S."/>
            <person name="Chen X."/>
            <person name="Fellers J.P."/>
        </authorList>
    </citation>
    <scope>NUCLEOTIDE SEQUENCE</scope>
    <source>
        <strain evidence="5">Isolate 1-1 / race 1 (BBBD)</strain>
        <strain evidence="4">isolate 1-1 / race 1 (BBBD)</strain>
    </source>
</reference>
<dbReference type="VEuPathDB" id="FungiDB:PTTG_11645"/>
<reference evidence="3" key="2">
    <citation type="submission" date="2016-05" db="EMBL/GenBank/DDBJ databases">
        <title>Comparative analysis highlights variable genome content of wheat rusts and divergence of the mating loci.</title>
        <authorList>
            <person name="Cuomo C.A."/>
            <person name="Bakkeren G."/>
            <person name="Szabo L."/>
            <person name="Khalil H."/>
            <person name="Joly D."/>
            <person name="Goldberg J."/>
            <person name="Young S."/>
            <person name="Zeng Q."/>
            <person name="Fellers J."/>
        </authorList>
    </citation>
    <scope>NUCLEOTIDE SEQUENCE [LARGE SCALE GENOMIC DNA]</scope>
    <source>
        <strain evidence="3">1-1 BBBD Race 1</strain>
    </source>
</reference>
<keyword evidence="5" id="KW-1185">Reference proteome</keyword>
<dbReference type="EMBL" id="ADAS02000095">
    <property type="protein sequence ID" value="OAV90722.1"/>
    <property type="molecule type" value="Genomic_DNA"/>
</dbReference>
<name>A0A180GEG4_PUCT1</name>
<accession>A0A180GEG4</accession>
<feature type="compositionally biased region" description="Polar residues" evidence="1">
    <location>
        <begin position="208"/>
        <end position="229"/>
    </location>
</feature>
<evidence type="ECO:0000313" key="3">
    <source>
        <dbReference type="EMBL" id="OAV90722.1"/>
    </source>
</evidence>
<evidence type="ECO:0000256" key="1">
    <source>
        <dbReference type="SAM" id="MobiDB-lite"/>
    </source>
</evidence>
<reference evidence="4" key="4">
    <citation type="submission" date="2025-05" db="UniProtKB">
        <authorList>
            <consortium name="EnsemblFungi"/>
        </authorList>
    </citation>
    <scope>IDENTIFICATION</scope>
    <source>
        <strain evidence="4">isolate 1-1 / race 1 (BBBD)</strain>
    </source>
</reference>
<evidence type="ECO:0000313" key="5">
    <source>
        <dbReference type="Proteomes" id="UP000005240"/>
    </source>
</evidence>
<dbReference type="Proteomes" id="UP000005240">
    <property type="component" value="Unassembled WGS sequence"/>
</dbReference>
<dbReference type="OrthoDB" id="2501047at2759"/>
<feature type="compositionally biased region" description="Basic and acidic residues" evidence="1">
    <location>
        <begin position="235"/>
        <end position="245"/>
    </location>
</feature>
<feature type="chain" id="PRO_5008109833" evidence="2">
    <location>
        <begin position="22"/>
        <end position="283"/>
    </location>
</feature>
<proteinExistence type="predicted"/>